<gene>
    <name evidence="3" type="primary">LOC104704604</name>
</gene>
<dbReference type="InterPro" id="IPR049163">
    <property type="entry name" value="Pif1-like_2B_dom"/>
</dbReference>
<protein>
    <submittedName>
        <fullName evidence="3">Uncharacterized protein LOC104704604</fullName>
    </submittedName>
</protein>
<dbReference type="PANTHER" id="PTHR10492:SF90">
    <property type="entry name" value="ATP-DEPENDENT DNA HELICASE"/>
    <property type="match status" value="1"/>
</dbReference>
<dbReference type="GeneID" id="104704604"/>
<evidence type="ECO:0000259" key="1">
    <source>
        <dbReference type="Pfam" id="PF21530"/>
    </source>
</evidence>
<keyword evidence="2" id="KW-1185">Reference proteome</keyword>
<dbReference type="InterPro" id="IPR027417">
    <property type="entry name" value="P-loop_NTPase"/>
</dbReference>
<name>A0ABM0T0K4_CAMSA</name>
<sequence length="228" mass="26197">MATLKRSTTWRNSNIYNLTQKMRVKKDKTEFANWILQVGNAEAKTVPRQKEDSVDNENIEIDEALLLPQGENPMEEIQKATFPNLKNQYQDHEYLQSRAILTPGNETVDELNEFMLNKIKGKMKEYISADTLANDANDLDGVNLLYIAKYLNAIMCSGLPNHSLLLKKYAPVILLRNINQKEGLRNRTRQIVTRLGEKVLEAEILSGTNVGNPHPKEHHDNSRYKFFI</sequence>
<accession>A0ABM0T0K4</accession>
<dbReference type="Proteomes" id="UP000694864">
    <property type="component" value="Chromosome 7"/>
</dbReference>
<dbReference type="RefSeq" id="XP_010418963.1">
    <property type="nucleotide sequence ID" value="XM_010420661.1"/>
</dbReference>
<dbReference type="Pfam" id="PF21530">
    <property type="entry name" value="Pif1_2B_dom"/>
    <property type="match status" value="1"/>
</dbReference>
<evidence type="ECO:0000313" key="3">
    <source>
        <dbReference type="RefSeq" id="XP_010418963.1"/>
    </source>
</evidence>
<organism evidence="2 3">
    <name type="scientific">Camelina sativa</name>
    <name type="common">False flax</name>
    <name type="synonym">Myagrum sativum</name>
    <dbReference type="NCBI Taxonomy" id="90675"/>
    <lineage>
        <taxon>Eukaryota</taxon>
        <taxon>Viridiplantae</taxon>
        <taxon>Streptophyta</taxon>
        <taxon>Embryophyta</taxon>
        <taxon>Tracheophyta</taxon>
        <taxon>Spermatophyta</taxon>
        <taxon>Magnoliopsida</taxon>
        <taxon>eudicotyledons</taxon>
        <taxon>Gunneridae</taxon>
        <taxon>Pentapetalae</taxon>
        <taxon>rosids</taxon>
        <taxon>malvids</taxon>
        <taxon>Brassicales</taxon>
        <taxon>Brassicaceae</taxon>
        <taxon>Camelineae</taxon>
        <taxon>Camelina</taxon>
    </lineage>
</organism>
<reference evidence="2" key="1">
    <citation type="journal article" date="2014" name="Nat. Commun.">
        <title>The emerging biofuel crop Camelina sativa retains a highly undifferentiated hexaploid genome structure.</title>
        <authorList>
            <person name="Kagale S."/>
            <person name="Koh C."/>
            <person name="Nixon J."/>
            <person name="Bollina V."/>
            <person name="Clarke W.E."/>
            <person name="Tuteja R."/>
            <person name="Spillane C."/>
            <person name="Robinson S.J."/>
            <person name="Links M.G."/>
            <person name="Clarke C."/>
            <person name="Higgins E.E."/>
            <person name="Huebert T."/>
            <person name="Sharpe A.G."/>
            <person name="Parkin I.A."/>
        </authorList>
    </citation>
    <scope>NUCLEOTIDE SEQUENCE [LARGE SCALE GENOMIC DNA]</scope>
    <source>
        <strain evidence="2">cv. DH55</strain>
    </source>
</reference>
<reference evidence="3" key="2">
    <citation type="submission" date="2025-08" db="UniProtKB">
        <authorList>
            <consortium name="RefSeq"/>
        </authorList>
    </citation>
    <scope>IDENTIFICATION</scope>
    <source>
        <tissue evidence="3">Leaf</tissue>
    </source>
</reference>
<proteinExistence type="predicted"/>
<dbReference type="PANTHER" id="PTHR10492">
    <property type="match status" value="1"/>
</dbReference>
<dbReference type="SUPFAM" id="SSF52540">
    <property type="entry name" value="P-loop containing nucleoside triphosphate hydrolases"/>
    <property type="match status" value="1"/>
</dbReference>
<feature type="domain" description="DNA helicase Pif1-like 2B" evidence="1">
    <location>
        <begin position="150"/>
        <end position="195"/>
    </location>
</feature>
<evidence type="ECO:0000313" key="2">
    <source>
        <dbReference type="Proteomes" id="UP000694864"/>
    </source>
</evidence>